<accession>A0A834FWB5</accession>
<dbReference type="InterPro" id="IPR045064">
    <property type="entry name" value="Reticulon-like"/>
</dbReference>
<reference evidence="8" key="1">
    <citation type="submission" date="2019-11" db="EMBL/GenBank/DDBJ databases">
        <authorList>
            <person name="Liu Y."/>
            <person name="Hou J."/>
            <person name="Li T.-Q."/>
            <person name="Guan C.-H."/>
            <person name="Wu X."/>
            <person name="Wu H.-Z."/>
            <person name="Ling F."/>
            <person name="Zhang R."/>
            <person name="Shi X.-G."/>
            <person name="Ren J.-P."/>
            <person name="Chen E.-F."/>
            <person name="Sun J.-M."/>
        </authorList>
    </citation>
    <scope>NUCLEOTIDE SEQUENCE</scope>
    <source>
        <strain evidence="8">Adult_tree_wgs_1</strain>
        <tissue evidence="8">Leaves</tissue>
    </source>
</reference>
<keyword evidence="9" id="KW-1185">Reference proteome</keyword>
<dbReference type="PANTHER" id="PTHR10994:SF145">
    <property type="entry name" value="RETICULON-LIKE PROTEIN B13"/>
    <property type="match status" value="1"/>
</dbReference>
<dbReference type="GO" id="GO:0005789">
    <property type="term" value="C:endoplasmic reticulum membrane"/>
    <property type="evidence" value="ECO:0007669"/>
    <property type="project" value="UniProtKB-SubCell"/>
</dbReference>
<dbReference type="Pfam" id="PF02453">
    <property type="entry name" value="Reticulon"/>
    <property type="match status" value="1"/>
</dbReference>
<dbReference type="PANTHER" id="PTHR10994">
    <property type="entry name" value="RETICULON"/>
    <property type="match status" value="1"/>
</dbReference>
<comment type="caution">
    <text evidence="8">The sequence shown here is derived from an EMBL/GenBank/DDBJ whole genome shotgun (WGS) entry which is preliminary data.</text>
</comment>
<feature type="transmembrane region" description="Helical" evidence="6">
    <location>
        <begin position="61"/>
        <end position="82"/>
    </location>
</feature>
<evidence type="ECO:0000256" key="1">
    <source>
        <dbReference type="ARBA" id="ARBA00004477"/>
    </source>
</evidence>
<proteinExistence type="predicted"/>
<name>A0A834FWB5_RHOSS</name>
<organism evidence="8 9">
    <name type="scientific">Rhododendron simsii</name>
    <name type="common">Sims's rhododendron</name>
    <dbReference type="NCBI Taxonomy" id="118357"/>
    <lineage>
        <taxon>Eukaryota</taxon>
        <taxon>Viridiplantae</taxon>
        <taxon>Streptophyta</taxon>
        <taxon>Embryophyta</taxon>
        <taxon>Tracheophyta</taxon>
        <taxon>Spermatophyta</taxon>
        <taxon>Magnoliopsida</taxon>
        <taxon>eudicotyledons</taxon>
        <taxon>Gunneridae</taxon>
        <taxon>Pentapetalae</taxon>
        <taxon>asterids</taxon>
        <taxon>Ericales</taxon>
        <taxon>Ericaceae</taxon>
        <taxon>Ericoideae</taxon>
        <taxon>Rhodoreae</taxon>
        <taxon>Rhododendron</taxon>
    </lineage>
</organism>
<protein>
    <recommendedName>
        <fullName evidence="6">Reticulon-like protein</fullName>
    </recommendedName>
</protein>
<feature type="domain" description="Reticulon" evidence="7">
    <location>
        <begin position="24"/>
        <end position="84"/>
    </location>
</feature>
<evidence type="ECO:0000256" key="6">
    <source>
        <dbReference type="RuleBase" id="RU363132"/>
    </source>
</evidence>
<evidence type="ECO:0000256" key="5">
    <source>
        <dbReference type="ARBA" id="ARBA00023136"/>
    </source>
</evidence>
<keyword evidence="5 6" id="KW-0472">Membrane</keyword>
<dbReference type="InterPro" id="IPR003388">
    <property type="entry name" value="Reticulon"/>
</dbReference>
<evidence type="ECO:0000313" key="9">
    <source>
        <dbReference type="Proteomes" id="UP000626092"/>
    </source>
</evidence>
<dbReference type="AlphaFoldDB" id="A0A834FWB5"/>
<evidence type="ECO:0000313" key="8">
    <source>
        <dbReference type="EMBL" id="KAF7114890.1"/>
    </source>
</evidence>
<dbReference type="OrthoDB" id="567788at2759"/>
<keyword evidence="4 6" id="KW-1133">Transmembrane helix</keyword>
<dbReference type="EMBL" id="WJXA01000178">
    <property type="protein sequence ID" value="KAF7114890.1"/>
    <property type="molecule type" value="Genomic_DNA"/>
</dbReference>
<gene>
    <name evidence="8" type="ORF">RHSIM_RhsimUnG0070900</name>
</gene>
<keyword evidence="2 6" id="KW-0812">Transmembrane</keyword>
<keyword evidence="3 6" id="KW-0256">Endoplasmic reticulum</keyword>
<feature type="transmembrane region" description="Helical" evidence="6">
    <location>
        <begin position="35"/>
        <end position="55"/>
    </location>
</feature>
<evidence type="ECO:0000256" key="4">
    <source>
        <dbReference type="ARBA" id="ARBA00022989"/>
    </source>
</evidence>
<sequence length="84" mass="9323">MSKESQSSPPGDVVVRDTDGCTIVRDVVLWRRKKLSISVLLVATAIGVLLDVYEFNFLTLISWAGMVVVTSAFLWGNILRLLNK</sequence>
<evidence type="ECO:0000256" key="3">
    <source>
        <dbReference type="ARBA" id="ARBA00022824"/>
    </source>
</evidence>
<dbReference type="Proteomes" id="UP000626092">
    <property type="component" value="Unassembled WGS sequence"/>
</dbReference>
<dbReference type="GO" id="GO:0009617">
    <property type="term" value="P:response to bacterium"/>
    <property type="evidence" value="ECO:0007669"/>
    <property type="project" value="InterPro"/>
</dbReference>
<dbReference type="PROSITE" id="PS50845">
    <property type="entry name" value="RETICULON"/>
    <property type="match status" value="1"/>
</dbReference>
<evidence type="ECO:0000256" key="2">
    <source>
        <dbReference type="ARBA" id="ARBA00022692"/>
    </source>
</evidence>
<evidence type="ECO:0000259" key="7">
    <source>
        <dbReference type="PROSITE" id="PS50845"/>
    </source>
</evidence>
<comment type="subcellular location">
    <subcellularLocation>
        <location evidence="1 6">Endoplasmic reticulum membrane</location>
        <topology evidence="1 6">Multi-pass membrane protein</topology>
    </subcellularLocation>
</comment>